<evidence type="ECO:0000256" key="1">
    <source>
        <dbReference type="ARBA" id="ARBA00004651"/>
    </source>
</evidence>
<dbReference type="Pfam" id="PF01943">
    <property type="entry name" value="Polysacc_synt"/>
    <property type="match status" value="1"/>
</dbReference>
<dbReference type="GO" id="GO:0005886">
    <property type="term" value="C:plasma membrane"/>
    <property type="evidence" value="ECO:0007669"/>
    <property type="project" value="UniProtKB-SubCell"/>
</dbReference>
<feature type="transmembrane region" description="Helical" evidence="6">
    <location>
        <begin position="494"/>
        <end position="517"/>
    </location>
</feature>
<keyword evidence="2" id="KW-1003">Cell membrane</keyword>
<evidence type="ECO:0000256" key="6">
    <source>
        <dbReference type="SAM" id="Phobius"/>
    </source>
</evidence>
<evidence type="ECO:0000313" key="7">
    <source>
        <dbReference type="EMBL" id="RIH99670.1"/>
    </source>
</evidence>
<keyword evidence="3 6" id="KW-0812">Transmembrane</keyword>
<gene>
    <name evidence="7" type="ORF">B9J77_04915</name>
</gene>
<feature type="transmembrane region" description="Helical" evidence="6">
    <location>
        <begin position="107"/>
        <end position="129"/>
    </location>
</feature>
<sequence length="532" mass="58009">MSIRSKISVFAEAPTDEAKSKRFSLGALLSLAGMSLGGLFLAGWTVVMTRLLGPADFGILGPIFQSYWVLTLIAIAGIHMAVTTYVAHHWEKERDRARDFGSDGNKLVFIIGICLLVSSSVLLGGLFFIGIIPGIIAAIGASLTLAIFTTAQFWSVTQILLGMQRTDYFSVGHFSFPFTALLSSTLFVILAQWRWGAESQMDIAGGILGLAVGGVLAWALARHLLRKADIEMFKSLYGFKKRAGLYKKIVKFGAMTNLAHIGYTLLNTIPMVLVGLFAARGVFALTHEENLIVSGHFSAAFLYGSGALALMGMTFPIISAMSEAEAQGRKDLVQHYLDKILWASFAILGGVLIFYFFAGGKMVEFLAGEEFPAELLHPMVVLAALGITFTGLNFVLFNSYIGLKKVNYSAMAMIAGVVLQAIAITAAIRIYGDIIIVGRFFLGASMLTFLITAYFLHPLKLKIVPLFIIVPAGCALLASVITQRFFPLQEMPEIWVIPPFIFQIAALLIMYAVLFLAMDKVFLKKYVEIVTI</sequence>
<feature type="transmembrane region" description="Helical" evidence="6">
    <location>
        <begin position="408"/>
        <end position="428"/>
    </location>
</feature>
<feature type="transmembrane region" description="Helical" evidence="6">
    <location>
        <begin position="168"/>
        <end position="191"/>
    </location>
</feature>
<dbReference type="PANTHER" id="PTHR30250">
    <property type="entry name" value="PST FAMILY PREDICTED COLANIC ACID TRANSPORTER"/>
    <property type="match status" value="1"/>
</dbReference>
<evidence type="ECO:0000256" key="5">
    <source>
        <dbReference type="ARBA" id="ARBA00023136"/>
    </source>
</evidence>
<feature type="transmembrane region" description="Helical" evidence="6">
    <location>
        <begin position="299"/>
        <end position="319"/>
    </location>
</feature>
<feature type="transmembrane region" description="Helical" evidence="6">
    <location>
        <begin position="378"/>
        <end position="396"/>
    </location>
</feature>
<evidence type="ECO:0000256" key="3">
    <source>
        <dbReference type="ARBA" id="ARBA00022692"/>
    </source>
</evidence>
<keyword evidence="5 6" id="KW-0472">Membrane</keyword>
<dbReference type="InterPro" id="IPR050833">
    <property type="entry name" value="Poly_Biosynth_Transport"/>
</dbReference>
<evidence type="ECO:0000256" key="4">
    <source>
        <dbReference type="ARBA" id="ARBA00022989"/>
    </source>
</evidence>
<evidence type="ECO:0008006" key="9">
    <source>
        <dbReference type="Google" id="ProtNLM"/>
    </source>
</evidence>
<dbReference type="AlphaFoldDB" id="A0A399FUI5"/>
<feature type="transmembrane region" description="Helical" evidence="6">
    <location>
        <begin position="434"/>
        <end position="456"/>
    </location>
</feature>
<comment type="subcellular location">
    <subcellularLocation>
        <location evidence="1">Cell membrane</location>
        <topology evidence="1">Multi-pass membrane protein</topology>
    </subcellularLocation>
</comment>
<proteinExistence type="predicted"/>
<feature type="transmembrane region" description="Helical" evidence="6">
    <location>
        <begin position="67"/>
        <end position="87"/>
    </location>
</feature>
<comment type="caution">
    <text evidence="7">The sequence shown here is derived from an EMBL/GenBank/DDBJ whole genome shotgun (WGS) entry which is preliminary data.</text>
</comment>
<protein>
    <recommendedName>
        <fullName evidence="9">Polysaccharide biosynthesis protein C-terminal domain-containing protein</fullName>
    </recommendedName>
</protein>
<feature type="transmembrane region" description="Helical" evidence="6">
    <location>
        <begin position="135"/>
        <end position="156"/>
    </location>
</feature>
<dbReference type="EMBL" id="NDHY01000015">
    <property type="protein sequence ID" value="RIH99670.1"/>
    <property type="molecule type" value="Genomic_DNA"/>
</dbReference>
<feature type="transmembrane region" description="Helical" evidence="6">
    <location>
        <begin position="25"/>
        <end position="47"/>
    </location>
</feature>
<keyword evidence="4 6" id="KW-1133">Transmembrane helix</keyword>
<feature type="transmembrane region" description="Helical" evidence="6">
    <location>
        <begin position="258"/>
        <end position="279"/>
    </location>
</feature>
<evidence type="ECO:0000256" key="2">
    <source>
        <dbReference type="ARBA" id="ARBA00022475"/>
    </source>
</evidence>
<reference evidence="7 8" key="1">
    <citation type="submission" date="2018-08" db="EMBL/GenBank/DDBJ databases">
        <title>Draft genome of candidate division NPL-UPA2 bacterium Unc8 that adapted to ultra-basic serpentinizing groundwater.</title>
        <authorList>
            <person name="Ishii S."/>
            <person name="Suzuki S."/>
            <person name="Nealson K.H."/>
        </authorList>
    </citation>
    <scope>NUCLEOTIDE SEQUENCE [LARGE SCALE GENOMIC DNA]</scope>
    <source>
        <strain evidence="7">Unc8</strain>
    </source>
</reference>
<feature type="transmembrane region" description="Helical" evidence="6">
    <location>
        <begin position="340"/>
        <end position="358"/>
    </location>
</feature>
<dbReference type="InterPro" id="IPR002797">
    <property type="entry name" value="Polysacc_synth"/>
</dbReference>
<evidence type="ECO:0000313" key="8">
    <source>
        <dbReference type="Proteomes" id="UP000266287"/>
    </source>
</evidence>
<accession>A0A399FUI5</accession>
<dbReference type="Proteomes" id="UP000266287">
    <property type="component" value="Unassembled WGS sequence"/>
</dbReference>
<feature type="transmembrane region" description="Helical" evidence="6">
    <location>
        <begin position="463"/>
        <end position="482"/>
    </location>
</feature>
<organism evidence="7 8">
    <name type="scientific">candidate division NPL-UPA2 bacterium Unc8</name>
    <dbReference type="NCBI Taxonomy" id="1980939"/>
    <lineage>
        <taxon>Bacteria</taxon>
    </lineage>
</organism>
<feature type="transmembrane region" description="Helical" evidence="6">
    <location>
        <begin position="203"/>
        <end position="225"/>
    </location>
</feature>
<dbReference type="PANTHER" id="PTHR30250:SF11">
    <property type="entry name" value="O-ANTIGEN TRANSPORTER-RELATED"/>
    <property type="match status" value="1"/>
</dbReference>
<name>A0A399FUI5_UNCN2</name>